<keyword evidence="4" id="KW-1185">Reference proteome</keyword>
<gene>
    <name evidence="2" type="ORF">JG687_00019057</name>
    <name evidence="3" type="ORF">PC110_g12286</name>
    <name evidence="1" type="ORF">PC129_g23363</name>
</gene>
<reference evidence="2" key="3">
    <citation type="submission" date="2021-01" db="EMBL/GenBank/DDBJ databases">
        <title>Phytophthora aleatoria, a newly-described species from Pinus radiata is distinct from Phytophthora cactorum isolates based on comparative genomics.</title>
        <authorList>
            <person name="Mcdougal R."/>
            <person name="Panda P."/>
            <person name="Williams N."/>
            <person name="Studholme D.J."/>
        </authorList>
    </citation>
    <scope>NUCLEOTIDE SEQUENCE</scope>
    <source>
        <strain evidence="2">NZFS 3830</strain>
    </source>
</reference>
<reference evidence="3 4" key="1">
    <citation type="submission" date="2018-01" db="EMBL/GenBank/DDBJ databases">
        <title>Draft genome of the strawberry crown rot pathogen Phytophthora cactorum.</title>
        <authorList>
            <person name="Armitage A.D."/>
            <person name="Lysoe E."/>
            <person name="Nellist C.F."/>
            <person name="Harrison R.J."/>
            <person name="Brurberg M.B."/>
        </authorList>
    </citation>
    <scope>NUCLEOTIDE SEQUENCE [LARGE SCALE GENOMIC DNA]</scope>
    <source>
        <strain evidence="3 4">10300</strain>
    </source>
</reference>
<proteinExistence type="predicted"/>
<evidence type="ECO:0000313" key="3">
    <source>
        <dbReference type="EMBL" id="RAW31358.1"/>
    </source>
</evidence>
<dbReference type="EMBL" id="JAENGZ010002921">
    <property type="protein sequence ID" value="KAG6942571.1"/>
    <property type="molecule type" value="Genomic_DNA"/>
</dbReference>
<evidence type="ECO:0000313" key="2">
    <source>
        <dbReference type="EMBL" id="KAG6942571.1"/>
    </source>
</evidence>
<reference evidence="1" key="2">
    <citation type="submission" date="2018-05" db="EMBL/GenBank/DDBJ databases">
        <title>Effector identification in a new, highly contiguous assembly of the strawberry crown rot pathogen Phytophthora cactorum.</title>
        <authorList>
            <person name="Armitage A.D."/>
            <person name="Nellist C.F."/>
            <person name="Bates H."/>
            <person name="Vickerstaff R.J."/>
            <person name="Harrison R.J."/>
        </authorList>
    </citation>
    <scope>NUCLEOTIDE SEQUENCE</scope>
    <source>
        <strain evidence="1">P421</strain>
    </source>
</reference>
<dbReference type="OrthoDB" id="10270585at2759"/>
<dbReference type="AlphaFoldDB" id="A0A329S6P6"/>
<organism evidence="3 4">
    <name type="scientific">Phytophthora cactorum</name>
    <dbReference type="NCBI Taxonomy" id="29920"/>
    <lineage>
        <taxon>Eukaryota</taxon>
        <taxon>Sar</taxon>
        <taxon>Stramenopiles</taxon>
        <taxon>Oomycota</taxon>
        <taxon>Peronosporomycetes</taxon>
        <taxon>Peronosporales</taxon>
        <taxon>Peronosporaceae</taxon>
        <taxon>Phytophthora</taxon>
    </lineage>
</organism>
<name>A0A329S6P6_9STRA</name>
<dbReference type="EMBL" id="RCMV01002618">
    <property type="protein sequence ID" value="KAG3201988.1"/>
    <property type="molecule type" value="Genomic_DNA"/>
</dbReference>
<sequence>MKHCVEIRALLQRAAPRLVGVDPNNSRVDLTMFQLLDGDSSVNFSPRILRGQQTPPLIAASIRMKGRHPRHFAHVSAQARRIGFGSPPFINVRLLALAENWLVSISVPDPGGLTTTSSGP</sequence>
<dbReference type="EMBL" id="MJFZ01000326">
    <property type="protein sequence ID" value="RAW31358.1"/>
    <property type="molecule type" value="Genomic_DNA"/>
</dbReference>
<evidence type="ECO:0000313" key="1">
    <source>
        <dbReference type="EMBL" id="KAG3201988.1"/>
    </source>
</evidence>
<dbReference type="Proteomes" id="UP000760860">
    <property type="component" value="Unassembled WGS sequence"/>
</dbReference>
<evidence type="ECO:0000313" key="4">
    <source>
        <dbReference type="Proteomes" id="UP000251314"/>
    </source>
</evidence>
<accession>A0A329S6P6</accession>
<dbReference type="VEuPathDB" id="FungiDB:PC110_g12286"/>
<dbReference type="Proteomes" id="UP000688947">
    <property type="component" value="Unassembled WGS sequence"/>
</dbReference>
<comment type="caution">
    <text evidence="3">The sequence shown here is derived from an EMBL/GenBank/DDBJ whole genome shotgun (WGS) entry which is preliminary data.</text>
</comment>
<protein>
    <submittedName>
        <fullName evidence="3">Uncharacterized protein</fullName>
    </submittedName>
</protein>
<dbReference type="Proteomes" id="UP000251314">
    <property type="component" value="Unassembled WGS sequence"/>
</dbReference>